<dbReference type="GO" id="GO:0004497">
    <property type="term" value="F:monooxygenase activity"/>
    <property type="evidence" value="ECO:0007669"/>
    <property type="project" value="UniProtKB-KW"/>
</dbReference>
<dbReference type="PANTHER" id="PTHR33336:SF15">
    <property type="entry name" value="ABM DOMAIN-CONTAINING PROTEIN"/>
    <property type="match status" value="1"/>
</dbReference>
<dbReference type="PROSITE" id="PS51725">
    <property type="entry name" value="ABM"/>
    <property type="match status" value="1"/>
</dbReference>
<feature type="domain" description="ABM" evidence="1">
    <location>
        <begin position="16"/>
        <end position="105"/>
    </location>
</feature>
<dbReference type="AlphaFoldDB" id="A0A1G5VSP9"/>
<keyword evidence="2" id="KW-0560">Oxidoreductase</keyword>
<evidence type="ECO:0000313" key="3">
    <source>
        <dbReference type="Proteomes" id="UP000323439"/>
    </source>
</evidence>
<dbReference type="Gene3D" id="3.30.70.100">
    <property type="match status" value="1"/>
</dbReference>
<dbReference type="EMBL" id="FMXB01000005">
    <property type="protein sequence ID" value="SDA48075.1"/>
    <property type="molecule type" value="Genomic_DNA"/>
</dbReference>
<dbReference type="PANTHER" id="PTHR33336">
    <property type="entry name" value="QUINOL MONOOXYGENASE YGIN-RELATED"/>
    <property type="match status" value="1"/>
</dbReference>
<evidence type="ECO:0000259" key="1">
    <source>
        <dbReference type="PROSITE" id="PS51725"/>
    </source>
</evidence>
<name>A0A1G5VSP9_9EURY</name>
<accession>A0A1G5VSP9</accession>
<keyword evidence="2" id="KW-0503">Monooxygenase</keyword>
<dbReference type="Proteomes" id="UP000323439">
    <property type="component" value="Unassembled WGS sequence"/>
</dbReference>
<dbReference type="SUPFAM" id="SSF54909">
    <property type="entry name" value="Dimeric alpha+beta barrel"/>
    <property type="match status" value="1"/>
</dbReference>
<reference evidence="2 3" key="1">
    <citation type="submission" date="2016-10" db="EMBL/GenBank/DDBJ databases">
        <authorList>
            <person name="Varghese N."/>
            <person name="Submissions S."/>
        </authorList>
    </citation>
    <scope>NUCLEOTIDE SEQUENCE [LARGE SCALE GENOMIC DNA]</scope>
    <source>
        <strain evidence="2 3">DSM 16643</strain>
    </source>
</reference>
<dbReference type="InterPro" id="IPR011008">
    <property type="entry name" value="Dimeric_a/b-barrel"/>
</dbReference>
<protein>
    <submittedName>
        <fullName evidence="2">Quinol monooxygenase YgiN</fullName>
    </submittedName>
</protein>
<proteinExistence type="predicted"/>
<dbReference type="Pfam" id="PF03992">
    <property type="entry name" value="ABM"/>
    <property type="match status" value="1"/>
</dbReference>
<sequence length="112" mass="12811">MPEELEKQEGNGDNMIVVLAKAVPKDEDAKVKIIDFSKDLIDNSKAEDGNIDYNLYENTSEDSLMFVEQWESLEILQRHMQTEHFIAFGENIGDLVAGELEINVFNSEKLEF</sequence>
<organism evidence="2 3">
    <name type="scientific">Methanobrevibacter millerae</name>
    <dbReference type="NCBI Taxonomy" id="230361"/>
    <lineage>
        <taxon>Archaea</taxon>
        <taxon>Methanobacteriati</taxon>
        <taxon>Methanobacteriota</taxon>
        <taxon>Methanomada group</taxon>
        <taxon>Methanobacteria</taxon>
        <taxon>Methanobacteriales</taxon>
        <taxon>Methanobacteriaceae</taxon>
        <taxon>Methanobrevibacter</taxon>
    </lineage>
</organism>
<gene>
    <name evidence="2" type="ORF">SAMN02910315_00784</name>
</gene>
<keyword evidence="3" id="KW-1185">Reference proteome</keyword>
<evidence type="ECO:0000313" key="2">
    <source>
        <dbReference type="EMBL" id="SDA48075.1"/>
    </source>
</evidence>
<dbReference type="InterPro" id="IPR007138">
    <property type="entry name" value="ABM_dom"/>
</dbReference>
<dbReference type="InterPro" id="IPR050744">
    <property type="entry name" value="AI-2_Isomerase_LsrG"/>
</dbReference>